<dbReference type="FunFam" id="1.20.1260.60:FF:000003">
    <property type="entry name" value="IST1-like protein isoform A"/>
    <property type="match status" value="1"/>
</dbReference>
<keyword evidence="4" id="KW-1185">Reference proteome</keyword>
<feature type="compositionally biased region" description="Polar residues" evidence="2">
    <location>
        <begin position="982"/>
        <end position="1005"/>
    </location>
</feature>
<feature type="compositionally biased region" description="Polar residues" evidence="2">
    <location>
        <begin position="690"/>
        <end position="710"/>
    </location>
</feature>
<accession>A0AAV2CG19</accession>
<reference evidence="3 4" key="1">
    <citation type="submission" date="2024-04" db="EMBL/GenBank/DDBJ databases">
        <authorList>
            <person name="Fracassetti M."/>
        </authorList>
    </citation>
    <scope>NUCLEOTIDE SEQUENCE [LARGE SCALE GENOMIC DNA]</scope>
</reference>
<feature type="compositionally biased region" description="Basic and acidic residues" evidence="2">
    <location>
        <begin position="438"/>
        <end position="471"/>
    </location>
</feature>
<proteinExistence type="inferred from homology"/>
<feature type="compositionally biased region" description="Polar residues" evidence="2">
    <location>
        <begin position="379"/>
        <end position="392"/>
    </location>
</feature>
<protein>
    <recommendedName>
        <fullName evidence="5">IST1-like protein</fullName>
    </recommendedName>
</protein>
<feature type="compositionally biased region" description="Acidic residues" evidence="2">
    <location>
        <begin position="649"/>
        <end position="660"/>
    </location>
</feature>
<feature type="compositionally biased region" description="Polar residues" evidence="2">
    <location>
        <begin position="661"/>
        <end position="672"/>
    </location>
</feature>
<dbReference type="PANTHER" id="PTHR12161">
    <property type="entry name" value="IST1 FAMILY MEMBER"/>
    <property type="match status" value="1"/>
</dbReference>
<dbReference type="Pfam" id="PF03398">
    <property type="entry name" value="Ist1"/>
    <property type="match status" value="1"/>
</dbReference>
<feature type="region of interest" description="Disordered" evidence="2">
    <location>
        <begin position="325"/>
        <end position="396"/>
    </location>
</feature>
<dbReference type="AlphaFoldDB" id="A0AAV2CG19"/>
<feature type="region of interest" description="Disordered" evidence="2">
    <location>
        <begin position="497"/>
        <end position="526"/>
    </location>
</feature>
<gene>
    <name evidence="3" type="ORF">LTRI10_LOCUS2604</name>
</gene>
<feature type="compositionally biased region" description="Polar residues" evidence="2">
    <location>
        <begin position="743"/>
        <end position="755"/>
    </location>
</feature>
<dbReference type="InterPro" id="IPR042277">
    <property type="entry name" value="IST1-like"/>
</dbReference>
<feature type="compositionally biased region" description="Polar residues" evidence="2">
    <location>
        <begin position="510"/>
        <end position="520"/>
    </location>
</feature>
<dbReference type="InterPro" id="IPR005061">
    <property type="entry name" value="Ist1"/>
</dbReference>
<dbReference type="EMBL" id="OZ034813">
    <property type="protein sequence ID" value="CAL1354816.1"/>
    <property type="molecule type" value="Genomic_DNA"/>
</dbReference>
<feature type="compositionally biased region" description="Basic and acidic residues" evidence="2">
    <location>
        <begin position="180"/>
        <end position="190"/>
    </location>
</feature>
<dbReference type="GO" id="GO:0015031">
    <property type="term" value="P:protein transport"/>
    <property type="evidence" value="ECO:0007669"/>
    <property type="project" value="InterPro"/>
</dbReference>
<evidence type="ECO:0000256" key="1">
    <source>
        <dbReference type="ARBA" id="ARBA00005536"/>
    </source>
</evidence>
<evidence type="ECO:0000313" key="4">
    <source>
        <dbReference type="Proteomes" id="UP001497516"/>
    </source>
</evidence>
<feature type="compositionally biased region" description="Basic and acidic residues" evidence="2">
    <location>
        <begin position="332"/>
        <end position="360"/>
    </location>
</feature>
<evidence type="ECO:0000313" key="3">
    <source>
        <dbReference type="EMBL" id="CAL1354816.1"/>
    </source>
</evidence>
<dbReference type="PANTHER" id="PTHR12161:SF13">
    <property type="entry name" value="REGULATOR OF VPS4 ACTIVITY IN THE MVB PATHWAY PROTEIN"/>
    <property type="match status" value="1"/>
</dbReference>
<evidence type="ECO:0000256" key="2">
    <source>
        <dbReference type="SAM" id="MobiDB-lite"/>
    </source>
</evidence>
<feature type="compositionally biased region" description="Polar residues" evidence="2">
    <location>
        <begin position="630"/>
        <end position="641"/>
    </location>
</feature>
<feature type="compositionally biased region" description="Low complexity" evidence="2">
    <location>
        <begin position="971"/>
        <end position="981"/>
    </location>
</feature>
<sequence>MLHKSFKPAKCKTALKMASSRIKLLRNKREVQLKQLKREVAQLLAVGHDRTARIRVEHVVREEKTVAAYDLIEIYCELIVARLSMIESQKLCPIDLKEAVSSVVFASPRCADLPELADVKKHFTAKYGKEFVSAAVELLPNCGVGRLLVEKLSAKAPDGPEKMKILSAIALEHNVKWDPKSFEGDIKPPEDLLNGPATFQPPNTMHAQTHDVDPPRNFNSSHASAHGKHDGSMNSYAPSSQPSSHLQSPRPDDFGSNKAMSSAFSHPEQRTSPGIGPEGVEYRHSHDRSGGNFSGSHQQWNTEFKDATAAAQAAAESAERASMAARAAAELSSRDNMNRRQSREESHFASGFSHRDDEGQRLTTGSRFLDERPSKEPMKNTSKSKSRVNYEQQTDDTEEDILAALNERFYNLKGRLAATPDSNGPPEIVSSPSMSNHDTVERHSQTSSFESDKSDISSDKNMGRAPSDHEVDIIGGNMHGVIKHETFDCFEESSVPHQFSGLRNHPHSKIPSSDENSTSTWDRHKSSDDATSVDLFVIGQARSRVNAKETCSYDVATAVFDDHGSDDGEAYNLHVEDELKDQQSSMGSHFPSRTNAWCPGQKSIYESPRKSNSSFLFTIERNHRSVASEGLTSNAVPSQQDALLPVTFDDSDGPSSENEDGGSTSSHVQSKNLHYHDLNESSSLKGSSSFAENENLGYNNRQSSLRPSSADSHEGQMQHQNIQGVGVGGIKADDGQFGDPNRPSISLAQSRYNSSDMDEKFQTPVLLPAGDSDGDDENGSGSASGKELNFGFLAGGIRNKGYKHPPYLKNPATQNPSPSKQAVEEVTSTRNIQDTSSQVPPQEASRRRTSLRNPARSYNFSDGDSVKDRPLQQKFNGSEEGQHNNHNSGGVEVNKVSGSRRAFFDSDDSEAERELPEQKSAAGKSVAGQAFSRRTKDAAAAASDDRSSHPKTKSSSQSPGNVDYAAPTHQSPPTSKSKPSTFQLSSEPTVSSGKNSVRPSATKQPSIPAAPKTESPGNNYSAKTSGSTGDPSSVKDPVNRASHVHPKLPDYDTFAAHLRSLRQDRQ</sequence>
<feature type="compositionally biased region" description="Polar residues" evidence="2">
    <location>
        <begin position="811"/>
        <end position="840"/>
    </location>
</feature>
<feature type="compositionally biased region" description="Low complexity" evidence="2">
    <location>
        <begin position="238"/>
        <end position="249"/>
    </location>
</feature>
<feature type="region of interest" description="Disordered" evidence="2">
    <location>
        <begin position="180"/>
        <end position="298"/>
    </location>
</feature>
<feature type="compositionally biased region" description="Basic and acidic residues" evidence="2">
    <location>
        <begin position="280"/>
        <end position="289"/>
    </location>
</feature>
<dbReference type="Gene3D" id="1.20.1260.60">
    <property type="entry name" value="Vacuolar protein sorting-associated protein Ist1"/>
    <property type="match status" value="1"/>
</dbReference>
<organism evidence="3 4">
    <name type="scientific">Linum trigynum</name>
    <dbReference type="NCBI Taxonomy" id="586398"/>
    <lineage>
        <taxon>Eukaryota</taxon>
        <taxon>Viridiplantae</taxon>
        <taxon>Streptophyta</taxon>
        <taxon>Embryophyta</taxon>
        <taxon>Tracheophyta</taxon>
        <taxon>Spermatophyta</taxon>
        <taxon>Magnoliopsida</taxon>
        <taxon>eudicotyledons</taxon>
        <taxon>Gunneridae</taxon>
        <taxon>Pentapetalae</taxon>
        <taxon>rosids</taxon>
        <taxon>fabids</taxon>
        <taxon>Malpighiales</taxon>
        <taxon>Linaceae</taxon>
        <taxon>Linum</taxon>
    </lineage>
</organism>
<feature type="region of interest" description="Disordered" evidence="2">
    <location>
        <begin position="628"/>
        <end position="1066"/>
    </location>
</feature>
<feature type="compositionally biased region" description="Polar residues" evidence="2">
    <location>
        <begin position="1015"/>
        <end position="1031"/>
    </location>
</feature>
<evidence type="ECO:0008006" key="5">
    <source>
        <dbReference type="Google" id="ProtNLM"/>
    </source>
</evidence>
<feature type="compositionally biased region" description="Basic and acidic residues" evidence="2">
    <location>
        <begin position="368"/>
        <end position="378"/>
    </location>
</feature>
<dbReference type="Proteomes" id="UP001497516">
    <property type="component" value="Chromosome 1"/>
</dbReference>
<name>A0AAV2CG19_9ROSI</name>
<feature type="region of interest" description="Disordered" evidence="2">
    <location>
        <begin position="416"/>
        <end position="471"/>
    </location>
</feature>
<comment type="similarity">
    <text evidence="1">Belongs to the IST1 family.</text>
</comment>